<dbReference type="RefSeq" id="WP_007339137.1">
    <property type="nucleotide sequence ID" value="NZ_AMWG01000119.1"/>
</dbReference>
<dbReference type="Pfam" id="PF13360">
    <property type="entry name" value="PQQ_2"/>
    <property type="match status" value="1"/>
</dbReference>
<dbReference type="AlphaFoldDB" id="L7CEU7"/>
<dbReference type="InterPro" id="IPR011047">
    <property type="entry name" value="Quinoprotein_ADH-like_sf"/>
</dbReference>
<name>L7CEU7_RHOBT</name>
<organism evidence="2 3">
    <name type="scientific">Rhodopirellula baltica SWK14</name>
    <dbReference type="NCBI Taxonomy" id="993516"/>
    <lineage>
        <taxon>Bacteria</taxon>
        <taxon>Pseudomonadati</taxon>
        <taxon>Planctomycetota</taxon>
        <taxon>Planctomycetia</taxon>
        <taxon>Pirellulales</taxon>
        <taxon>Pirellulaceae</taxon>
        <taxon>Rhodopirellula</taxon>
    </lineage>
</organism>
<dbReference type="Gene3D" id="2.130.10.10">
    <property type="entry name" value="YVTN repeat-like/Quinoprotein amine dehydrogenase"/>
    <property type="match status" value="2"/>
</dbReference>
<dbReference type="InterPro" id="IPR002372">
    <property type="entry name" value="PQQ_rpt_dom"/>
</dbReference>
<dbReference type="PANTHER" id="PTHR34512:SF30">
    <property type="entry name" value="OUTER MEMBRANE PROTEIN ASSEMBLY FACTOR BAMB"/>
    <property type="match status" value="1"/>
</dbReference>
<proteinExistence type="predicted"/>
<dbReference type="Proteomes" id="UP000010959">
    <property type="component" value="Unassembled WGS sequence"/>
</dbReference>
<protein>
    <submittedName>
        <fullName evidence="2">Pyrrolo-quinoline quinone</fullName>
    </submittedName>
</protein>
<sequence length="495" mass="55197">MDFILCTAWVIARLCERTEANAKRRTSPMTPAWLLTINMKRIFLQSSILLALGLAGCTPAASERTFDVPLEEPTRADRPSEMIVADYQQSVRRDDLQTQTDWPVLFGRHRSGATQASIPAVWPEQGPALRWDVEVGTGYGSPVTAENRVVFSHRVDDLEWIQCHDAQDGAVRWKHSLETDAECDFEYSDGPYSTPLIDQERRAVYHFSGSGTLVSLDFDTGEEVWRRDLHGEFQVEPELFPSGATPLLHGEHLILSLGGANNDAGIIAIHVRDGKTIWSCTDHKAAYTTPVVAQLFGQEFAFVMTAEGLVCLDPADGEIDWEIPHRSRAPMSYNSVSPLVWNDHVLMVTGPGPGAVCLQILPDRSYEERWKNRRLLDSQYTNLLLSDGHVFGFTSAGQGGAELRCIEFATGELKWKYHSVLRRSQGLIAGDAMFFLGERGHLASLQRSIEEPRVLSFTQQPLMKADCYCSPAILKNGIVLKDEDRIAVFDLPPSP</sequence>
<evidence type="ECO:0000259" key="1">
    <source>
        <dbReference type="Pfam" id="PF13360"/>
    </source>
</evidence>
<dbReference type="PANTHER" id="PTHR34512">
    <property type="entry name" value="CELL SURFACE PROTEIN"/>
    <property type="match status" value="1"/>
</dbReference>
<dbReference type="InterPro" id="IPR015943">
    <property type="entry name" value="WD40/YVTN_repeat-like_dom_sf"/>
</dbReference>
<feature type="domain" description="Pyrrolo-quinoline quinone repeat" evidence="1">
    <location>
        <begin position="160"/>
        <end position="417"/>
    </location>
</feature>
<reference evidence="2 3" key="1">
    <citation type="journal article" date="2013" name="Mar. Genomics">
        <title>Expression of sulfatases in Rhodopirellula baltica and the diversity of sulfatases in the genus Rhodopirellula.</title>
        <authorList>
            <person name="Wegner C.E."/>
            <person name="Richter-Heitmann T."/>
            <person name="Klindworth A."/>
            <person name="Klockow C."/>
            <person name="Richter M."/>
            <person name="Achstetter T."/>
            <person name="Glockner F.O."/>
            <person name="Harder J."/>
        </authorList>
    </citation>
    <scope>NUCLEOTIDE SEQUENCE [LARGE SCALE GENOMIC DNA]</scope>
    <source>
        <strain evidence="2 3">SWK14</strain>
    </source>
</reference>
<evidence type="ECO:0000313" key="2">
    <source>
        <dbReference type="EMBL" id="ELP31606.1"/>
    </source>
</evidence>
<gene>
    <name evidence="2" type="ORF">RBSWK_04399</name>
</gene>
<evidence type="ECO:0000313" key="3">
    <source>
        <dbReference type="Proteomes" id="UP000010959"/>
    </source>
</evidence>
<dbReference type="EMBL" id="AMWG01000119">
    <property type="protein sequence ID" value="ELP31606.1"/>
    <property type="molecule type" value="Genomic_DNA"/>
</dbReference>
<dbReference type="SUPFAM" id="SSF50998">
    <property type="entry name" value="Quinoprotein alcohol dehydrogenase-like"/>
    <property type="match status" value="1"/>
</dbReference>
<dbReference type="PATRIC" id="fig|993516.3.peg.4704"/>
<comment type="caution">
    <text evidence="2">The sequence shown here is derived from an EMBL/GenBank/DDBJ whole genome shotgun (WGS) entry which is preliminary data.</text>
</comment>
<accession>L7CEU7</accession>